<accession>A0A846XHU1</accession>
<feature type="region of interest" description="Disordered" evidence="1">
    <location>
        <begin position="295"/>
        <end position="318"/>
    </location>
</feature>
<protein>
    <recommendedName>
        <fullName evidence="5">Secreted protein</fullName>
    </recommendedName>
</protein>
<keyword evidence="4" id="KW-1185">Reference proteome</keyword>
<feature type="region of interest" description="Disordered" evidence="1">
    <location>
        <begin position="32"/>
        <end position="71"/>
    </location>
</feature>
<evidence type="ECO:0000313" key="4">
    <source>
        <dbReference type="Proteomes" id="UP000565715"/>
    </source>
</evidence>
<evidence type="ECO:0000313" key="3">
    <source>
        <dbReference type="EMBL" id="NKY35718.1"/>
    </source>
</evidence>
<dbReference type="AlphaFoldDB" id="A0A846XHU1"/>
<feature type="signal peptide" evidence="2">
    <location>
        <begin position="1"/>
        <end position="27"/>
    </location>
</feature>
<feature type="chain" id="PRO_5038423844" description="Secreted protein" evidence="2">
    <location>
        <begin position="28"/>
        <end position="318"/>
    </location>
</feature>
<comment type="caution">
    <text evidence="3">The sequence shown here is derived from an EMBL/GenBank/DDBJ whole genome shotgun (WGS) entry which is preliminary data.</text>
</comment>
<dbReference type="Proteomes" id="UP000565715">
    <property type="component" value="Unassembled WGS sequence"/>
</dbReference>
<reference evidence="3 4" key="1">
    <citation type="submission" date="2020-04" db="EMBL/GenBank/DDBJ databases">
        <title>MicrobeNet Type strains.</title>
        <authorList>
            <person name="Nicholson A.C."/>
        </authorList>
    </citation>
    <scope>NUCLEOTIDE SEQUENCE [LARGE SCALE GENOMIC DNA]</scope>
    <source>
        <strain evidence="3 4">DSM 45078</strain>
    </source>
</reference>
<dbReference type="RefSeq" id="WP_084471494.1">
    <property type="nucleotide sequence ID" value="NZ_JAAXOO010000005.1"/>
</dbReference>
<dbReference type="EMBL" id="JAAXOO010000005">
    <property type="protein sequence ID" value="NKY35718.1"/>
    <property type="molecule type" value="Genomic_DNA"/>
</dbReference>
<sequence>MNTPMKLGGYGIALVAAAGLAFGAGNAVGPIGQDSDNSHHSAGQDMTNEVSGGDQGGHEGHDGPGGLLVSEHGYTLNPASTIFEAGTRKVTFQVTGPDGKPVTEFEPTHEKKLHLIAVRRDTTGFQHVHPVMDKTGTWRAELELTPGDWRFFADFHPTGHDETMTLGIDTAVAGGYDPKPLPKPNRTAQTGDYTVTLDGDMVPGEAGELTLTVSRDGKPVTDLQPYLAAYGHLVALRVGDLGYLHVHPEGEPGDGTTEPGPDVTFVATAPSAGAYRLFLDFQHEGTVHTVDFTVHATGSGPGESAPGSEDSDSHGNHG</sequence>
<gene>
    <name evidence="3" type="ORF">HGA13_21965</name>
</gene>
<proteinExistence type="predicted"/>
<evidence type="ECO:0008006" key="5">
    <source>
        <dbReference type="Google" id="ProtNLM"/>
    </source>
</evidence>
<evidence type="ECO:0000256" key="1">
    <source>
        <dbReference type="SAM" id="MobiDB-lite"/>
    </source>
</evidence>
<name>A0A846XHU1_9NOCA</name>
<keyword evidence="2" id="KW-0732">Signal</keyword>
<evidence type="ECO:0000256" key="2">
    <source>
        <dbReference type="SAM" id="SignalP"/>
    </source>
</evidence>
<organism evidence="3 4">
    <name type="scientific">Nocardia speluncae</name>
    <dbReference type="NCBI Taxonomy" id="419477"/>
    <lineage>
        <taxon>Bacteria</taxon>
        <taxon>Bacillati</taxon>
        <taxon>Actinomycetota</taxon>
        <taxon>Actinomycetes</taxon>
        <taxon>Mycobacteriales</taxon>
        <taxon>Nocardiaceae</taxon>
        <taxon>Nocardia</taxon>
    </lineage>
</organism>
<feature type="compositionally biased region" description="Polar residues" evidence="1">
    <location>
        <begin position="40"/>
        <end position="50"/>
    </location>
</feature>